<protein>
    <submittedName>
        <fullName evidence="7">Sterol desaturase</fullName>
    </submittedName>
</protein>
<dbReference type="PANTHER" id="PTHR11863">
    <property type="entry name" value="STEROL DESATURASE"/>
    <property type="match status" value="1"/>
</dbReference>
<feature type="transmembrane region" description="Helical" evidence="5">
    <location>
        <begin position="101"/>
        <end position="122"/>
    </location>
</feature>
<dbReference type="EMBL" id="MDGQ01000004">
    <property type="protein sequence ID" value="OEK05980.1"/>
    <property type="molecule type" value="Genomic_DNA"/>
</dbReference>
<comment type="subcellular location">
    <subcellularLocation>
        <location evidence="1">Membrane</location>
    </subcellularLocation>
</comment>
<evidence type="ECO:0000256" key="1">
    <source>
        <dbReference type="ARBA" id="ARBA00004370"/>
    </source>
</evidence>
<dbReference type="GO" id="GO:0016020">
    <property type="term" value="C:membrane"/>
    <property type="evidence" value="ECO:0007669"/>
    <property type="project" value="UniProtKB-SubCell"/>
</dbReference>
<feature type="transmembrane region" description="Helical" evidence="5">
    <location>
        <begin position="164"/>
        <end position="187"/>
    </location>
</feature>
<keyword evidence="8" id="KW-1185">Reference proteome</keyword>
<keyword evidence="3 5" id="KW-1133">Transmembrane helix</keyword>
<dbReference type="Pfam" id="PF04116">
    <property type="entry name" value="FA_hydroxylase"/>
    <property type="match status" value="1"/>
</dbReference>
<dbReference type="InterPro" id="IPR006694">
    <property type="entry name" value="Fatty_acid_hydroxylase"/>
</dbReference>
<evidence type="ECO:0000259" key="6">
    <source>
        <dbReference type="Pfam" id="PF04116"/>
    </source>
</evidence>
<feature type="transmembrane region" description="Helical" evidence="5">
    <location>
        <begin position="65"/>
        <end position="86"/>
    </location>
</feature>
<name>A0A1E5T3N1_9BACT</name>
<dbReference type="OrthoDB" id="9770329at2"/>
<dbReference type="GO" id="GO:0008610">
    <property type="term" value="P:lipid biosynthetic process"/>
    <property type="evidence" value="ECO:0007669"/>
    <property type="project" value="InterPro"/>
</dbReference>
<reference evidence="7 8" key="1">
    <citation type="submission" date="2016-08" db="EMBL/GenBank/DDBJ databases">
        <title>Draft genome of Fabibacter sp. strain SK-8.</title>
        <authorList>
            <person name="Wong S.-K."/>
            <person name="Hamasaki K."/>
            <person name="Yoshizawa S."/>
        </authorList>
    </citation>
    <scope>NUCLEOTIDE SEQUENCE [LARGE SCALE GENOMIC DNA]</scope>
    <source>
        <strain evidence="7 8">SK-8</strain>
    </source>
</reference>
<proteinExistence type="predicted"/>
<dbReference type="Proteomes" id="UP000095552">
    <property type="component" value="Unassembled WGS sequence"/>
</dbReference>
<dbReference type="InterPro" id="IPR050307">
    <property type="entry name" value="Sterol_Desaturase_Related"/>
</dbReference>
<keyword evidence="2 5" id="KW-0812">Transmembrane</keyword>
<sequence length="262" mass="31403">MNEYDFTDPLTFLALTGLMFLMVVFRYTLVAGIFYVIFYIIDPKSFRNRKVHKPTKDKKQYRREILWSTLTSLFFAVAGAGMVVLWQKGYTAIYEDVNDYGWWWLPVSFLIAALIHETYYYWLHRWMHKPQVYRLIHKVHHDSHITSPWTSFSFHPGEGILQSVIIPVVILFLPMHYWTIVTLLTFMTLTSAINHSNVEIYPKGFHKHWLGKWMIGATHHSLHHTQYRFNFGLYFTFWDKWMNTESDKYPKDFERHTNSSNS</sequence>
<dbReference type="GO" id="GO:0016491">
    <property type="term" value="F:oxidoreductase activity"/>
    <property type="evidence" value="ECO:0007669"/>
    <property type="project" value="InterPro"/>
</dbReference>
<accession>A0A1E5T3N1</accession>
<feature type="domain" description="Fatty acid hydroxylase" evidence="6">
    <location>
        <begin position="109"/>
        <end position="244"/>
    </location>
</feature>
<comment type="caution">
    <text evidence="7">The sequence shown here is derived from an EMBL/GenBank/DDBJ whole genome shotgun (WGS) entry which is preliminary data.</text>
</comment>
<organism evidence="7 8">
    <name type="scientific">Roseivirga misakiensis</name>
    <dbReference type="NCBI Taxonomy" id="1563681"/>
    <lineage>
        <taxon>Bacteria</taxon>
        <taxon>Pseudomonadati</taxon>
        <taxon>Bacteroidota</taxon>
        <taxon>Cytophagia</taxon>
        <taxon>Cytophagales</taxon>
        <taxon>Roseivirgaceae</taxon>
        <taxon>Roseivirga</taxon>
    </lineage>
</organism>
<gene>
    <name evidence="7" type="ORF">BFP71_07090</name>
</gene>
<evidence type="ECO:0000256" key="3">
    <source>
        <dbReference type="ARBA" id="ARBA00022989"/>
    </source>
</evidence>
<evidence type="ECO:0000313" key="8">
    <source>
        <dbReference type="Proteomes" id="UP000095552"/>
    </source>
</evidence>
<evidence type="ECO:0000313" key="7">
    <source>
        <dbReference type="EMBL" id="OEK05980.1"/>
    </source>
</evidence>
<dbReference type="GO" id="GO:0005506">
    <property type="term" value="F:iron ion binding"/>
    <property type="evidence" value="ECO:0007669"/>
    <property type="project" value="InterPro"/>
</dbReference>
<evidence type="ECO:0000256" key="2">
    <source>
        <dbReference type="ARBA" id="ARBA00022692"/>
    </source>
</evidence>
<keyword evidence="4 5" id="KW-0472">Membrane</keyword>
<dbReference type="STRING" id="1563681.BFP71_07090"/>
<evidence type="ECO:0000256" key="5">
    <source>
        <dbReference type="SAM" id="Phobius"/>
    </source>
</evidence>
<dbReference type="AlphaFoldDB" id="A0A1E5T3N1"/>
<dbReference type="RefSeq" id="WP_069834899.1">
    <property type="nucleotide sequence ID" value="NZ_MDGQ01000004.1"/>
</dbReference>
<evidence type="ECO:0000256" key="4">
    <source>
        <dbReference type="ARBA" id="ARBA00023136"/>
    </source>
</evidence>
<feature type="transmembrane region" description="Helical" evidence="5">
    <location>
        <begin position="12"/>
        <end position="41"/>
    </location>
</feature>